<proteinExistence type="predicted"/>
<dbReference type="Proteomes" id="UP000237365">
    <property type="component" value="Unassembled WGS sequence"/>
</dbReference>
<evidence type="ECO:0000259" key="6">
    <source>
        <dbReference type="PROSITE" id="PS50850"/>
    </source>
</evidence>
<feature type="transmembrane region" description="Helical" evidence="5">
    <location>
        <begin position="353"/>
        <end position="372"/>
    </location>
</feature>
<keyword evidence="2 5" id="KW-0812">Transmembrane</keyword>
<comment type="subcellular location">
    <subcellularLocation>
        <location evidence="1">Membrane</location>
        <topology evidence="1">Multi-pass membrane protein</topology>
    </subcellularLocation>
</comment>
<reference evidence="8" key="1">
    <citation type="submission" date="2018-01" db="EMBL/GenBank/DDBJ databases">
        <title>The opportunistic pathogen Serratia marcescens is an overlooked threat to honeybees.</title>
        <authorList>
            <person name="Raymann K."/>
            <person name="Shaffer Z."/>
            <person name="Coon K."/>
            <person name="Salisbury S."/>
            <person name="Moran N.A."/>
        </authorList>
    </citation>
    <scope>NUCLEOTIDE SEQUENCE [LARGE SCALE GENOMIC DNA]</scope>
    <source>
        <strain evidence="8">KZ19</strain>
    </source>
</reference>
<feature type="transmembrane region" description="Helical" evidence="5">
    <location>
        <begin position="73"/>
        <end position="89"/>
    </location>
</feature>
<feature type="transmembrane region" description="Helical" evidence="5">
    <location>
        <begin position="326"/>
        <end position="347"/>
    </location>
</feature>
<feature type="transmembrane region" description="Helical" evidence="5">
    <location>
        <begin position="237"/>
        <end position="256"/>
    </location>
</feature>
<keyword evidence="3 5" id="KW-1133">Transmembrane helix</keyword>
<keyword evidence="4 5" id="KW-0472">Membrane</keyword>
<dbReference type="GO" id="GO:0022857">
    <property type="term" value="F:transmembrane transporter activity"/>
    <property type="evidence" value="ECO:0007669"/>
    <property type="project" value="InterPro"/>
</dbReference>
<accession>A0AAP8TYF6</accession>
<sequence length="376" mass="39638">MMSMMKEKNLAISSMFFMLGLCFGSLSSRMATIKGGLALSDGVFGTVLFAMSAGVVVSLPISGWAIAKLGSRVVGVAAILFNATLLLLVPFAATVLQLAVLLFLCGFAYSAVNVSNNMQASIAEAVSGKTRLPFFHGIWGVAGFVGAGIGALMIGRDVALPLHFAGIAAVALMSALLCRRALFDKPELEQTGRAFAIPDRSLFNYGLIVFCSMACEGIMYDWSVVYFQDVVSVDRKYIGLGFTVFMAAMTIGRLMLNRFVDRIGVRRTLQWGGMLAFTGMTLTTWLPGLVTSIIGFFLVGLGICAIIPLVAGAAARSSSMAPSAAIAAVLTIGFLGTLIGPPLIGFLSETVGLRYAFLVCVALSLGVIYRAGKIPL</sequence>
<dbReference type="InterPro" id="IPR020846">
    <property type="entry name" value="MFS_dom"/>
</dbReference>
<dbReference type="EMBL" id="PQGI01000001">
    <property type="protein sequence ID" value="POP18578.1"/>
    <property type="molecule type" value="Genomic_DNA"/>
</dbReference>
<gene>
    <name evidence="7" type="ORF">C3R40_009590</name>
    <name evidence="8" type="ORF">C3R40_01340</name>
</gene>
<feature type="domain" description="Major facilitator superfamily (MFS) profile" evidence="6">
    <location>
        <begin position="143"/>
        <end position="376"/>
    </location>
</feature>
<dbReference type="Gene3D" id="1.20.1250.20">
    <property type="entry name" value="MFS general substrate transporter like domains"/>
    <property type="match status" value="2"/>
</dbReference>
<evidence type="ECO:0000313" key="9">
    <source>
        <dbReference type="Proteomes" id="UP000237365"/>
    </source>
</evidence>
<organism evidence="8">
    <name type="scientific">Serratia marcescens</name>
    <dbReference type="NCBI Taxonomy" id="615"/>
    <lineage>
        <taxon>Bacteria</taxon>
        <taxon>Pseudomonadati</taxon>
        <taxon>Pseudomonadota</taxon>
        <taxon>Gammaproteobacteria</taxon>
        <taxon>Enterobacterales</taxon>
        <taxon>Yersiniaceae</taxon>
        <taxon>Serratia</taxon>
    </lineage>
</organism>
<protein>
    <submittedName>
        <fullName evidence="8">MFS transporter</fullName>
    </submittedName>
</protein>
<evidence type="ECO:0000313" key="7">
    <source>
        <dbReference type="EMBL" id="MEX3186868.1"/>
    </source>
</evidence>
<evidence type="ECO:0000256" key="3">
    <source>
        <dbReference type="ARBA" id="ARBA00022989"/>
    </source>
</evidence>
<feature type="transmembrane region" description="Helical" evidence="5">
    <location>
        <begin position="43"/>
        <end position="66"/>
    </location>
</feature>
<evidence type="ECO:0000256" key="5">
    <source>
        <dbReference type="SAM" id="Phobius"/>
    </source>
</evidence>
<dbReference type="AlphaFoldDB" id="A0AAP8TYF6"/>
<dbReference type="RefSeq" id="WP_060660659.1">
    <property type="nucleotide sequence ID" value="NZ_CAYAGP010000002.1"/>
</dbReference>
<dbReference type="InterPro" id="IPR036259">
    <property type="entry name" value="MFS_trans_sf"/>
</dbReference>
<comment type="caution">
    <text evidence="8">The sequence shown here is derived from an EMBL/GenBank/DDBJ whole genome shotgun (WGS) entry which is preliminary data.</text>
</comment>
<evidence type="ECO:0000256" key="1">
    <source>
        <dbReference type="ARBA" id="ARBA00004141"/>
    </source>
</evidence>
<dbReference type="PANTHER" id="PTHR23514:SF13">
    <property type="entry name" value="INNER MEMBRANE PROTEIN YBJJ"/>
    <property type="match status" value="1"/>
</dbReference>
<feature type="transmembrane region" description="Helical" evidence="5">
    <location>
        <begin position="202"/>
        <end position="225"/>
    </location>
</feature>
<dbReference type="SUPFAM" id="SSF103473">
    <property type="entry name" value="MFS general substrate transporter"/>
    <property type="match status" value="1"/>
</dbReference>
<reference evidence="7 9" key="3">
    <citation type="submission" date="2024-07" db="EMBL/GenBank/DDBJ databases">
        <authorList>
            <person name="Raymann K."/>
        </authorList>
    </citation>
    <scope>NUCLEOTIDE SEQUENCE [LARGE SCALE GENOMIC DNA]</scope>
    <source>
        <strain evidence="7 9">KZ19</strain>
    </source>
</reference>
<evidence type="ECO:0000256" key="4">
    <source>
        <dbReference type="ARBA" id="ARBA00023136"/>
    </source>
</evidence>
<feature type="transmembrane region" description="Helical" evidence="5">
    <location>
        <begin position="268"/>
        <end position="287"/>
    </location>
</feature>
<evidence type="ECO:0000313" key="8">
    <source>
        <dbReference type="EMBL" id="POP18578.1"/>
    </source>
</evidence>
<feature type="transmembrane region" description="Helical" evidence="5">
    <location>
        <begin position="95"/>
        <end position="114"/>
    </location>
</feature>
<feature type="transmembrane region" description="Helical" evidence="5">
    <location>
        <begin position="293"/>
        <end position="314"/>
    </location>
</feature>
<name>A0AAP8TYF6_SERMA</name>
<dbReference type="Pfam" id="PF07690">
    <property type="entry name" value="MFS_1"/>
    <property type="match status" value="1"/>
</dbReference>
<dbReference type="InterPro" id="IPR051788">
    <property type="entry name" value="MFS_Transporter"/>
</dbReference>
<dbReference type="PANTHER" id="PTHR23514">
    <property type="entry name" value="BYPASS OF STOP CODON PROTEIN 6"/>
    <property type="match status" value="1"/>
</dbReference>
<dbReference type="InterPro" id="IPR011701">
    <property type="entry name" value="MFS"/>
</dbReference>
<feature type="transmembrane region" description="Helical" evidence="5">
    <location>
        <begin position="134"/>
        <end position="154"/>
    </location>
</feature>
<feature type="transmembrane region" description="Helical" evidence="5">
    <location>
        <begin position="160"/>
        <end position="182"/>
    </location>
</feature>
<dbReference type="PROSITE" id="PS50850">
    <property type="entry name" value="MFS"/>
    <property type="match status" value="1"/>
</dbReference>
<reference evidence="7 9" key="2">
    <citation type="submission" date="2024-07" db="EMBL/GenBank/DDBJ databases">
        <title>Making a pathogen? Evaluating the impact of protist predation on the evolution of virulence in Serratia marcescens.</title>
        <authorList>
            <person name="Hopkins H."/>
            <person name="Lopezguerra C."/>
            <person name="Lau M.-J."/>
        </authorList>
    </citation>
    <scope>NUCLEOTIDE SEQUENCE [LARGE SCALE GENOMIC DNA]</scope>
    <source>
        <strain evidence="7 9">KZ19</strain>
    </source>
</reference>
<dbReference type="EMBL" id="PQGI02000001">
    <property type="protein sequence ID" value="MEX3186868.1"/>
    <property type="molecule type" value="Genomic_DNA"/>
</dbReference>
<evidence type="ECO:0000256" key="2">
    <source>
        <dbReference type="ARBA" id="ARBA00022692"/>
    </source>
</evidence>
<dbReference type="CDD" id="cd17393">
    <property type="entry name" value="MFS_MosC_like"/>
    <property type="match status" value="1"/>
</dbReference>
<dbReference type="GO" id="GO:0016020">
    <property type="term" value="C:membrane"/>
    <property type="evidence" value="ECO:0007669"/>
    <property type="project" value="UniProtKB-SubCell"/>
</dbReference>